<feature type="domain" description="DM10" evidence="8">
    <location>
        <begin position="30"/>
        <end position="142"/>
    </location>
</feature>
<organism evidence="9 10">
    <name type="scientific">Chytriomyces confervae</name>
    <dbReference type="NCBI Taxonomy" id="246404"/>
    <lineage>
        <taxon>Eukaryota</taxon>
        <taxon>Fungi</taxon>
        <taxon>Fungi incertae sedis</taxon>
        <taxon>Chytridiomycota</taxon>
        <taxon>Chytridiomycota incertae sedis</taxon>
        <taxon>Chytridiomycetes</taxon>
        <taxon>Chytridiales</taxon>
        <taxon>Chytriomycetaceae</taxon>
        <taxon>Chytriomyces</taxon>
    </lineage>
</organism>
<evidence type="ECO:0000256" key="2">
    <source>
        <dbReference type="ARBA" id="ARBA00004245"/>
    </source>
</evidence>
<dbReference type="CDD" id="cd04412">
    <property type="entry name" value="NDPk7B"/>
    <property type="match status" value="1"/>
</dbReference>
<keyword evidence="9" id="KW-0808">Transferase</keyword>
<dbReference type="Pfam" id="PF00334">
    <property type="entry name" value="NDK"/>
    <property type="match status" value="2"/>
</dbReference>
<dbReference type="SUPFAM" id="SSF54919">
    <property type="entry name" value="Nucleoside diphosphate kinase, NDK"/>
    <property type="match status" value="2"/>
</dbReference>
<evidence type="ECO:0000256" key="7">
    <source>
        <dbReference type="PROSITE-ProRule" id="PRU00706"/>
    </source>
</evidence>
<comment type="caution">
    <text evidence="7">Lacks conserved residue(s) required for the propagation of feature annotation.</text>
</comment>
<dbReference type="InterPro" id="IPR037993">
    <property type="entry name" value="NDPk7B"/>
</dbReference>
<keyword evidence="9" id="KW-0418">Kinase</keyword>
<dbReference type="InterPro" id="IPR006602">
    <property type="entry name" value="DM10_dom"/>
</dbReference>
<dbReference type="AlphaFoldDB" id="A0A507FN24"/>
<evidence type="ECO:0000256" key="5">
    <source>
        <dbReference type="ARBA" id="ARBA00023212"/>
    </source>
</evidence>
<evidence type="ECO:0000256" key="3">
    <source>
        <dbReference type="ARBA" id="ARBA00017632"/>
    </source>
</evidence>
<dbReference type="PROSITE" id="PS51374">
    <property type="entry name" value="NDPK_LIKE"/>
    <property type="match status" value="2"/>
</dbReference>
<dbReference type="GO" id="GO:0005879">
    <property type="term" value="C:axonemal microtubule"/>
    <property type="evidence" value="ECO:0007669"/>
    <property type="project" value="TreeGrafter"/>
</dbReference>
<dbReference type="Gene3D" id="2.30.29.170">
    <property type="match status" value="1"/>
</dbReference>
<dbReference type="Proteomes" id="UP000320333">
    <property type="component" value="Unassembled WGS sequence"/>
</dbReference>
<proteinExistence type="inferred from homology"/>
<dbReference type="Pfam" id="PF06565">
    <property type="entry name" value="DM10_dom"/>
    <property type="match status" value="1"/>
</dbReference>
<dbReference type="GO" id="GO:0016301">
    <property type="term" value="F:kinase activity"/>
    <property type="evidence" value="ECO:0007669"/>
    <property type="project" value="UniProtKB-KW"/>
</dbReference>
<protein>
    <recommendedName>
        <fullName evidence="3">Nucleoside diphosphate kinase</fullName>
    </recommendedName>
</protein>
<gene>
    <name evidence="9" type="primary">YNK1G</name>
    <name evidence="9" type="ORF">CcCBS67573_g01611</name>
</gene>
<evidence type="ECO:0000313" key="9">
    <source>
        <dbReference type="EMBL" id="TPX77120.1"/>
    </source>
</evidence>
<keyword evidence="5" id="KW-0206">Cytoskeleton</keyword>
<dbReference type="FunFam" id="3.30.70.141:FF:000004">
    <property type="entry name" value="Nucleoside diphosphate kinase 7"/>
    <property type="match status" value="1"/>
</dbReference>
<comment type="similarity">
    <text evidence="7">Belongs to the NDK family.</text>
</comment>
<reference evidence="9 10" key="1">
    <citation type="journal article" date="2019" name="Sci. Rep.">
        <title>Comparative genomics of chytrid fungi reveal insights into the obligate biotrophic and pathogenic lifestyle of Synchytrium endobioticum.</title>
        <authorList>
            <person name="van de Vossenberg B.T.L.H."/>
            <person name="Warris S."/>
            <person name="Nguyen H.D.T."/>
            <person name="van Gent-Pelzer M.P.E."/>
            <person name="Joly D.L."/>
            <person name="van de Geest H.C."/>
            <person name="Bonants P.J.M."/>
            <person name="Smith D.S."/>
            <person name="Levesque C.A."/>
            <person name="van der Lee T.A.J."/>
        </authorList>
    </citation>
    <scope>NUCLEOTIDE SEQUENCE [LARGE SCALE GENOMIC DNA]</scope>
    <source>
        <strain evidence="9 10">CBS 675.73</strain>
    </source>
</reference>
<dbReference type="PANTHER" id="PTHR43109">
    <property type="entry name" value="NUCLEOSIDE DIPHOSPHATE KINASE 7"/>
    <property type="match status" value="1"/>
</dbReference>
<dbReference type="SMART" id="SM00562">
    <property type="entry name" value="NDK"/>
    <property type="match status" value="2"/>
</dbReference>
<comment type="caution">
    <text evidence="9">The sequence shown here is derived from an EMBL/GenBank/DDBJ whole genome shotgun (WGS) entry which is preliminary data.</text>
</comment>
<dbReference type="InterPro" id="IPR036850">
    <property type="entry name" value="NDK-like_dom_sf"/>
</dbReference>
<sequence>MSALERMCFLVSRRHTPFHLDAYTNYAPTPPQVEWFDVHAQLTRQYQLFFYESDNSIEMVKPQTAHRTSSPPPTNMKLKRHEKTNLQQYDTKQKRTFLKRTKTDDLVLQDFHIGAAVNVYARQLTIVDYGDDFTRSKLSQQMESSLVVIKPDAIEKAGDIIDLLLTNKFVICRMRMLAFNRQLAEELCLVSFGAQPYFSDYASSFEGGRAMALEVMRSNASVELQRIAGPAIVADAKSTSPSSIHAKYGHVGYKNGLHASENAKTAKKELATIFEAANQKAIRTAVFKHSTLAIIRPHAMHSGLAGKIMASICQHGYKITDAQIYNLDRVNAEEFLEVYKTVVPEYKLMVDQLTSGPLLALEITHPQHTSDDIVSSFRELVGPNDPELARNLRPKSLRALYGSDKVRNAVHCTDLEADGILEVQFFFRIMASNVF</sequence>
<dbReference type="InterPro" id="IPR034907">
    <property type="entry name" value="NDK-like_dom"/>
</dbReference>
<dbReference type="STRING" id="246404.A0A507FN24"/>
<dbReference type="PROSITE" id="PS51336">
    <property type="entry name" value="DM10"/>
    <property type="match status" value="1"/>
</dbReference>
<evidence type="ECO:0000256" key="4">
    <source>
        <dbReference type="ARBA" id="ARBA00022490"/>
    </source>
</evidence>
<dbReference type="SMART" id="SM00676">
    <property type="entry name" value="DM10"/>
    <property type="match status" value="1"/>
</dbReference>
<dbReference type="OrthoDB" id="2162449at2759"/>
<dbReference type="EMBL" id="QEAP01000028">
    <property type="protein sequence ID" value="TPX77120.1"/>
    <property type="molecule type" value="Genomic_DNA"/>
</dbReference>
<evidence type="ECO:0000256" key="1">
    <source>
        <dbReference type="ARBA" id="ARBA00004138"/>
    </source>
</evidence>
<keyword evidence="4" id="KW-0963">Cytoplasm</keyword>
<dbReference type="Gene3D" id="3.30.70.141">
    <property type="entry name" value="Nucleoside diphosphate kinase-like domain"/>
    <property type="match status" value="2"/>
</dbReference>
<name>A0A507FN24_9FUNG</name>
<evidence type="ECO:0000256" key="6">
    <source>
        <dbReference type="ARBA" id="ARBA00023273"/>
    </source>
</evidence>
<evidence type="ECO:0000259" key="8">
    <source>
        <dbReference type="PROSITE" id="PS51336"/>
    </source>
</evidence>
<evidence type="ECO:0000313" key="10">
    <source>
        <dbReference type="Proteomes" id="UP000320333"/>
    </source>
</evidence>
<keyword evidence="10" id="KW-1185">Reference proteome</keyword>
<comment type="subcellular location">
    <subcellularLocation>
        <location evidence="1">Cell projection</location>
        <location evidence="1">Cilium</location>
    </subcellularLocation>
    <subcellularLocation>
        <location evidence="2">Cytoplasm</location>
        <location evidence="2">Cytoskeleton</location>
    </subcellularLocation>
</comment>
<dbReference type="PANTHER" id="PTHR43109:SF2">
    <property type="entry name" value="NUCLEOSIDE DIPHOSPHATE KINASE 7"/>
    <property type="match status" value="1"/>
</dbReference>
<accession>A0A507FN24</accession>
<keyword evidence="6" id="KW-0966">Cell projection</keyword>